<dbReference type="CDD" id="cd01948">
    <property type="entry name" value="EAL"/>
    <property type="match status" value="1"/>
</dbReference>
<dbReference type="Pfam" id="PF08447">
    <property type="entry name" value="PAS_3"/>
    <property type="match status" value="1"/>
</dbReference>
<feature type="domain" description="GGDEF" evidence="4">
    <location>
        <begin position="540"/>
        <end position="673"/>
    </location>
</feature>
<dbReference type="Proteomes" id="UP000605848">
    <property type="component" value="Unassembled WGS sequence"/>
</dbReference>
<dbReference type="Gene3D" id="3.30.450.20">
    <property type="entry name" value="PAS domain"/>
    <property type="match status" value="4"/>
</dbReference>
<protein>
    <submittedName>
        <fullName evidence="5">EAL domain-containing protein</fullName>
    </submittedName>
</protein>
<comment type="caution">
    <text evidence="5">The sequence shown here is derived from an EMBL/GenBank/DDBJ whole genome shotgun (WGS) entry which is preliminary data.</text>
</comment>
<dbReference type="PANTHER" id="PTHR44757">
    <property type="entry name" value="DIGUANYLATE CYCLASE DGCP"/>
    <property type="match status" value="1"/>
</dbReference>
<evidence type="ECO:0000259" key="1">
    <source>
        <dbReference type="PROSITE" id="PS50112"/>
    </source>
</evidence>
<dbReference type="SUPFAM" id="SSF141868">
    <property type="entry name" value="EAL domain-like"/>
    <property type="match status" value="1"/>
</dbReference>
<dbReference type="SMART" id="SM00086">
    <property type="entry name" value="PAC"/>
    <property type="match status" value="2"/>
</dbReference>
<dbReference type="InterPro" id="IPR052155">
    <property type="entry name" value="Biofilm_reg_signaling"/>
</dbReference>
<evidence type="ECO:0000259" key="3">
    <source>
        <dbReference type="PROSITE" id="PS50883"/>
    </source>
</evidence>
<sequence>MGVVSTSSWPEGGSDQGFPPDPMSLLGGISDCIYCLDAQWRFTFLSNRAVAEIAGGRRLIGVSIWNAFPDTVGSLFEIHYRRAMNEKSRQVFEAFYPPLSAWYEVHAVPSGTGIAVFFRNVNDRRAASEALRARERQLETVFSQSMVGILHHDLKNQVLMINQRFCDILGRSREEIEGLSIQEFTHPEDAQWNMPLFVQRLQLGEPFQIEKRYLRPGGSWIWCAVNVSFVRDDTGEVASVIVIAQDIHERKVAEERTRKTQDLLQAVMDSVEDVIFVKDMHGRFVFVNKQVAGDRSLLGKRVQDLYPPELADGYIKADQPVLSKGEVTRVEETIPIKGAARQFQTVKVPWWQDNQIVGLIGVSRDMTEQLQAARELRESRRKLATLIDNLPGLVYAADPDLPWPITFISEGAAELTGYPADDFASHRVNWADVVYPEDLAELEEAVSQARQDQRPFSAVYRIITASNEIRWVLDRGQFTYAESGEAVSLDGFVGDITKQKQAEERIRWAAQHDPLTQLPNRALFNERLEAAVKTSLGTGCSLGLLFVDMDHLKQVNDTIGHDAGDCLIQEVANRLRKSVRDGDMVSRNGGDEFAILLPGLNGEAELNAVTESILKHLEELLIYGSRMLDCRVSIGASIWPKQGSKLSEVMKQADMALQAAKASGRGTARLFDPTMRLEAQRRAVMLNRARHAIDKRHIEPFYQPKVDLSTGELAGFEALLRWRDRLGNMKSPADIGAAFEDARFAIAMGQQIQDCVVEDTRKWLDYGIEFGHMAFNASAAEFGSGGFAEDLLERLRSAGIPTRCIEVEVVETVFVGRGAEYVEEALRTLHKEGVRIALDDFGTGYASLLHLKQFPVDVIKVDQSFVWGLARKPEDAAILSAVLALGRSLGMTTVAEGVETLDQAAFLRAAGCDLGQGYLFGKPTSRGLIPELIRSWDAEQQRRGW</sequence>
<dbReference type="InterPro" id="IPR000700">
    <property type="entry name" value="PAS-assoc_C"/>
</dbReference>
<dbReference type="Pfam" id="PF08448">
    <property type="entry name" value="PAS_4"/>
    <property type="match status" value="2"/>
</dbReference>
<dbReference type="SUPFAM" id="SSF55073">
    <property type="entry name" value="Nucleotide cyclase"/>
    <property type="match status" value="1"/>
</dbReference>
<dbReference type="PROSITE" id="PS50887">
    <property type="entry name" value="GGDEF"/>
    <property type="match status" value="1"/>
</dbReference>
<dbReference type="CDD" id="cd00130">
    <property type="entry name" value="PAS"/>
    <property type="match status" value="2"/>
</dbReference>
<feature type="domain" description="EAL" evidence="3">
    <location>
        <begin position="682"/>
        <end position="937"/>
    </location>
</feature>
<dbReference type="InterPro" id="IPR000014">
    <property type="entry name" value="PAS"/>
</dbReference>
<dbReference type="InterPro" id="IPR000160">
    <property type="entry name" value="GGDEF_dom"/>
</dbReference>
<dbReference type="InterPro" id="IPR035965">
    <property type="entry name" value="PAS-like_dom_sf"/>
</dbReference>
<feature type="domain" description="PAC" evidence="2">
    <location>
        <begin position="456"/>
        <end position="508"/>
    </location>
</feature>
<gene>
    <name evidence="5" type="ORF">JKG68_24065</name>
</gene>
<evidence type="ECO:0000313" key="6">
    <source>
        <dbReference type="Proteomes" id="UP000605848"/>
    </source>
</evidence>
<dbReference type="AlphaFoldDB" id="A0A936ZLW8"/>
<dbReference type="InterPro" id="IPR035919">
    <property type="entry name" value="EAL_sf"/>
</dbReference>
<dbReference type="SMART" id="SM00052">
    <property type="entry name" value="EAL"/>
    <property type="match status" value="1"/>
</dbReference>
<dbReference type="PROSITE" id="PS50883">
    <property type="entry name" value="EAL"/>
    <property type="match status" value="1"/>
</dbReference>
<dbReference type="InterPro" id="IPR001610">
    <property type="entry name" value="PAC"/>
</dbReference>
<dbReference type="InterPro" id="IPR013656">
    <property type="entry name" value="PAS_4"/>
</dbReference>
<proteinExistence type="predicted"/>
<dbReference type="InterPro" id="IPR029787">
    <property type="entry name" value="Nucleotide_cyclase"/>
</dbReference>
<dbReference type="SUPFAM" id="SSF55785">
    <property type="entry name" value="PYP-like sensor domain (PAS domain)"/>
    <property type="match status" value="4"/>
</dbReference>
<accession>A0A936ZLW8</accession>
<dbReference type="Gene3D" id="3.30.70.270">
    <property type="match status" value="1"/>
</dbReference>
<dbReference type="PROSITE" id="PS50113">
    <property type="entry name" value="PAC"/>
    <property type="match status" value="2"/>
</dbReference>
<evidence type="ECO:0000259" key="2">
    <source>
        <dbReference type="PROSITE" id="PS50113"/>
    </source>
</evidence>
<evidence type="ECO:0000259" key="4">
    <source>
        <dbReference type="PROSITE" id="PS50887"/>
    </source>
</evidence>
<dbReference type="SMART" id="SM00267">
    <property type="entry name" value="GGDEF"/>
    <property type="match status" value="1"/>
</dbReference>
<dbReference type="RefSeq" id="WP_202063876.1">
    <property type="nucleotide sequence ID" value="NZ_JAEQMY010000059.1"/>
</dbReference>
<dbReference type="NCBIfam" id="TIGR00254">
    <property type="entry name" value="GGDEF"/>
    <property type="match status" value="1"/>
</dbReference>
<dbReference type="SMART" id="SM00091">
    <property type="entry name" value="PAS"/>
    <property type="match status" value="4"/>
</dbReference>
<reference evidence="5" key="1">
    <citation type="submission" date="2021-01" db="EMBL/GenBank/DDBJ databases">
        <title>Microvirga sp.</title>
        <authorList>
            <person name="Kim M.K."/>
        </authorList>
    </citation>
    <scope>NUCLEOTIDE SEQUENCE</scope>
    <source>
        <strain evidence="5">5420S-16</strain>
    </source>
</reference>
<evidence type="ECO:0000313" key="5">
    <source>
        <dbReference type="EMBL" id="MBL0407018.1"/>
    </source>
</evidence>
<dbReference type="PROSITE" id="PS50112">
    <property type="entry name" value="PAS"/>
    <property type="match status" value="2"/>
</dbReference>
<feature type="domain" description="PAS" evidence="1">
    <location>
        <begin position="379"/>
        <end position="453"/>
    </location>
</feature>
<feature type="domain" description="PAC" evidence="2">
    <location>
        <begin position="207"/>
        <end position="259"/>
    </location>
</feature>
<organism evidence="5 6">
    <name type="scientific">Microvirga aerilata</name>
    <dbReference type="NCBI Taxonomy" id="670292"/>
    <lineage>
        <taxon>Bacteria</taxon>
        <taxon>Pseudomonadati</taxon>
        <taxon>Pseudomonadota</taxon>
        <taxon>Alphaproteobacteria</taxon>
        <taxon>Hyphomicrobiales</taxon>
        <taxon>Methylobacteriaceae</taxon>
        <taxon>Microvirga</taxon>
    </lineage>
</organism>
<keyword evidence="6" id="KW-1185">Reference proteome</keyword>
<dbReference type="Pfam" id="PF00990">
    <property type="entry name" value="GGDEF"/>
    <property type="match status" value="1"/>
</dbReference>
<dbReference type="InterPro" id="IPR013655">
    <property type="entry name" value="PAS_fold_3"/>
</dbReference>
<dbReference type="Pfam" id="PF13426">
    <property type="entry name" value="PAS_9"/>
    <property type="match status" value="1"/>
</dbReference>
<dbReference type="PANTHER" id="PTHR44757:SF2">
    <property type="entry name" value="BIOFILM ARCHITECTURE MAINTENANCE PROTEIN MBAA"/>
    <property type="match status" value="1"/>
</dbReference>
<dbReference type="NCBIfam" id="TIGR00229">
    <property type="entry name" value="sensory_box"/>
    <property type="match status" value="3"/>
</dbReference>
<dbReference type="CDD" id="cd01949">
    <property type="entry name" value="GGDEF"/>
    <property type="match status" value="1"/>
</dbReference>
<dbReference type="Gene3D" id="3.20.20.450">
    <property type="entry name" value="EAL domain"/>
    <property type="match status" value="1"/>
</dbReference>
<feature type="domain" description="PAS" evidence="1">
    <location>
        <begin position="134"/>
        <end position="189"/>
    </location>
</feature>
<dbReference type="InterPro" id="IPR001633">
    <property type="entry name" value="EAL_dom"/>
</dbReference>
<dbReference type="EMBL" id="JAEQMY010000059">
    <property type="protein sequence ID" value="MBL0407018.1"/>
    <property type="molecule type" value="Genomic_DNA"/>
</dbReference>
<dbReference type="Pfam" id="PF00563">
    <property type="entry name" value="EAL"/>
    <property type="match status" value="1"/>
</dbReference>
<name>A0A936ZLW8_9HYPH</name>
<dbReference type="InterPro" id="IPR043128">
    <property type="entry name" value="Rev_trsase/Diguanyl_cyclase"/>
</dbReference>